<evidence type="ECO:0008006" key="3">
    <source>
        <dbReference type="Google" id="ProtNLM"/>
    </source>
</evidence>
<evidence type="ECO:0000313" key="1">
    <source>
        <dbReference type="EMBL" id="NID12113.1"/>
    </source>
</evidence>
<proteinExistence type="predicted"/>
<organism evidence="1 2">
    <name type="scientific">Fibrivirga algicola</name>
    <dbReference type="NCBI Taxonomy" id="2950420"/>
    <lineage>
        <taxon>Bacteria</taxon>
        <taxon>Pseudomonadati</taxon>
        <taxon>Bacteroidota</taxon>
        <taxon>Cytophagia</taxon>
        <taxon>Cytophagales</taxon>
        <taxon>Spirosomataceae</taxon>
        <taxon>Fibrivirga</taxon>
    </lineage>
</organism>
<sequence length="600" mass="67278">MTPQRQRSREAIRSEMIREVARLWNYDEADMAVEGFDPLVGLLLGAFATGLEGLHHELENSRTRVVQRLAQLLAPDVMTGPQPAHAVMRTHIIDPSFTVLPTHPFTCSMGGQEVHFSAAGSFPLINARIKTVIIQNKIRVYSPALNESFMNQMLPGNQCWLGLAIDPELDAFENLLLFFDWRNDPLRSAHLEQIADTRLYMNDTEIESAPGLPEQYEFGDDSLANRLHDQVRRYYGRHFLSVSSLAKKTGQSISLTACRQKCPAELRQGLSTEEADKFFTTDLVWIKIQFPESLSADVAHRTQIDINAFPVLNRKLCVDSHELKPLFNVFPVKVEPQESFMAMVAVETGTGLTLNGAQQITRDGQNQYVLQQGGIARFDERDAHDMVTYLITLLRDESAQFMALGRSELESEIEEIRKRLEKINTAIGDGNEQSAYLTVKTTAKTGRLTVAFWSTKADLANKIPFGTKLSKDRSQVVFSDDELLLLTTTTGGKQRLRPDENLPAFRQALLTRGRVVTAEDIKAVCFAELGDKLKGVSIGKGLSAGAMKTQGLVRTIDVLLTPDPTKLVPADQWEEHCHRIKHLIEQQSFAAMPYRVMLKN</sequence>
<keyword evidence="2" id="KW-1185">Reference proteome</keyword>
<reference evidence="2" key="2">
    <citation type="submission" date="2023-07" db="EMBL/GenBank/DDBJ databases">
        <authorList>
            <person name="Jung D.-H."/>
        </authorList>
    </citation>
    <scope>NUCLEOTIDE SEQUENCE [LARGE SCALE GENOMIC DNA]</scope>
    <source>
        <strain evidence="2">JA-25</strain>
    </source>
</reference>
<reference evidence="2" key="1">
    <citation type="submission" date="2019-09" db="EMBL/GenBank/DDBJ databases">
        <authorList>
            <person name="Jung D.-H."/>
        </authorList>
    </citation>
    <scope>NUCLEOTIDE SEQUENCE [LARGE SCALE GENOMIC DNA]</scope>
    <source>
        <strain evidence="2">JA-25</strain>
    </source>
</reference>
<protein>
    <recommendedName>
        <fullName evidence="3">Type VI secretion system baseplate subunit TssF</fullName>
    </recommendedName>
</protein>
<accession>A0ABX0QJV5</accession>
<dbReference type="Proteomes" id="UP000606008">
    <property type="component" value="Unassembled WGS sequence"/>
</dbReference>
<evidence type="ECO:0000313" key="2">
    <source>
        <dbReference type="Proteomes" id="UP000606008"/>
    </source>
</evidence>
<dbReference type="RefSeq" id="WP_166692965.1">
    <property type="nucleotide sequence ID" value="NZ_WAEL01000006.1"/>
</dbReference>
<gene>
    <name evidence="1" type="ORF">F7231_18215</name>
</gene>
<dbReference type="EMBL" id="WAEL01000006">
    <property type="protein sequence ID" value="NID12113.1"/>
    <property type="molecule type" value="Genomic_DNA"/>
</dbReference>
<name>A0ABX0QJV5_9BACT</name>
<comment type="caution">
    <text evidence="1">The sequence shown here is derived from an EMBL/GenBank/DDBJ whole genome shotgun (WGS) entry which is preliminary data.</text>
</comment>